<sequence length="233" mass="25917">MDAQSRFDSKQSFVLDVPAVTSIWETLQKSDFQVEAVMDCGDGISRRTTLLNDVVNYSNPPKAQLESVKFHGYNRSKGNYATVFVGAEHSINLSFSLTGTAVQVSDTRERLVNIFDSIKPWYDRVTKLDFFVVLGLILIFGGMYSTLLSQSKPKADYTPLQAFYILGGSVALVVSGAALAWFLNKARSKIFPKAVFQIGHGIRREEFSEKIRWCVVVAFVVSIAAAFAFKPFS</sequence>
<evidence type="ECO:0000256" key="1">
    <source>
        <dbReference type="SAM" id="Phobius"/>
    </source>
</evidence>
<accession>A0AAE6UNN4</accession>
<keyword evidence="1" id="KW-1133">Transmembrane helix</keyword>
<dbReference type="EMBL" id="CP046441">
    <property type="protein sequence ID" value="QGT81328.1"/>
    <property type="molecule type" value="Genomic_DNA"/>
</dbReference>
<dbReference type="RefSeq" id="WP_122356711.1">
    <property type="nucleotide sequence ID" value="NZ_CP046441.1"/>
</dbReference>
<keyword evidence="1" id="KW-0472">Membrane</keyword>
<keyword evidence="1" id="KW-0812">Transmembrane</keyword>
<dbReference type="AlphaFoldDB" id="A0AAE6UNN4"/>
<proteinExistence type="predicted"/>
<evidence type="ECO:0000313" key="3">
    <source>
        <dbReference type="Proteomes" id="UP000423413"/>
    </source>
</evidence>
<dbReference type="Proteomes" id="UP000423413">
    <property type="component" value="Chromosome"/>
</dbReference>
<feature type="transmembrane region" description="Helical" evidence="1">
    <location>
        <begin position="211"/>
        <end position="229"/>
    </location>
</feature>
<reference evidence="2 3" key="1">
    <citation type="submission" date="2019-11" db="EMBL/GenBank/DDBJ databases">
        <title>Complete genome sequence of Pseudomonas syringae pv. coronafaciens isolate B19001 originated in imported oat cereal.</title>
        <authorList>
            <person name="Kim S.M."/>
            <person name="Lee B.C."/>
            <person name="Seo S.J."/>
            <person name="Lee J.E."/>
            <person name="Choi N.J."/>
            <person name="Park J.H."/>
        </authorList>
    </citation>
    <scope>NUCLEOTIDE SEQUENCE [LARGE SCALE GENOMIC DNA]</scope>
    <source>
        <strain evidence="2 3">B19001</strain>
    </source>
</reference>
<feature type="transmembrane region" description="Helical" evidence="1">
    <location>
        <begin position="128"/>
        <end position="147"/>
    </location>
</feature>
<feature type="transmembrane region" description="Helical" evidence="1">
    <location>
        <begin position="162"/>
        <end position="183"/>
    </location>
</feature>
<name>A0AAE6UNN4_9PSED</name>
<organism evidence="2 3">
    <name type="scientific">Pseudomonas coronafaciens pv. coronafaciens</name>
    <dbReference type="NCBI Taxonomy" id="235275"/>
    <lineage>
        <taxon>Bacteria</taxon>
        <taxon>Pseudomonadati</taxon>
        <taxon>Pseudomonadota</taxon>
        <taxon>Gammaproteobacteria</taxon>
        <taxon>Pseudomonadales</taxon>
        <taxon>Pseudomonadaceae</taxon>
        <taxon>Pseudomonas</taxon>
        <taxon>Pseudomonas coronafaciens</taxon>
    </lineage>
</organism>
<protein>
    <submittedName>
        <fullName evidence="2">Uncharacterized protein</fullName>
    </submittedName>
</protein>
<evidence type="ECO:0000313" key="2">
    <source>
        <dbReference type="EMBL" id="QGT81328.1"/>
    </source>
</evidence>
<gene>
    <name evidence="2" type="ORF">GMO17_09090</name>
</gene>